<reference evidence="2 3" key="1">
    <citation type="submission" date="2022-11" db="EMBL/GenBank/DDBJ databases">
        <title>Nonomuraea corallina sp. nov., a new species of the genus Nonomuraea isolated from sea side sediment in Thai sea.</title>
        <authorList>
            <person name="Ngamcharungchit C."/>
            <person name="Matsumoto A."/>
            <person name="Suriyachadkun C."/>
            <person name="Panbangred W."/>
            <person name="Inahashi Y."/>
            <person name="Intra B."/>
        </authorList>
    </citation>
    <scope>NUCLEOTIDE SEQUENCE [LARGE SCALE GENOMIC DNA]</scope>
    <source>
        <strain evidence="2 3">DSM 43553</strain>
    </source>
</reference>
<evidence type="ECO:0000259" key="1">
    <source>
        <dbReference type="Pfam" id="PF01636"/>
    </source>
</evidence>
<keyword evidence="3" id="KW-1185">Reference proteome</keyword>
<organism evidence="2 3">
    <name type="scientific">Nonomuraea ferruginea</name>
    <dbReference type="NCBI Taxonomy" id="46174"/>
    <lineage>
        <taxon>Bacteria</taxon>
        <taxon>Bacillati</taxon>
        <taxon>Actinomycetota</taxon>
        <taxon>Actinomycetes</taxon>
        <taxon>Streptosporangiales</taxon>
        <taxon>Streptosporangiaceae</taxon>
        <taxon>Nonomuraea</taxon>
    </lineage>
</organism>
<sequence>MDSRTKRRLSRQELDALARRALGAGVLDHAELTDGFANAVWRLRLDDGRDVVCKLSPPPELDQLSYERDLLRTEAAACELAAAAGVPVAALLRAGFDDPVLGGDYLMLAALDGVSWNHVSRHDGALGEGSPKVTPEDEARLRRELGRLLARLNAVTGPVFGYPHAGITGSTWREAYLAMVDALLGDTVRYPTALPAPVPRIRALLAAAAPALDEVTTPHLVHFDIWPGNVFLDLSGPPRIQAIIDHERAFWGDPLAEFITPTIFAELREDDPLVAGYREVTPFELTPAARVRLDLYRAYLYLILLVENGPRQYPEAEYARVRDQATASLAEVLDRLVPLAPGTVA</sequence>
<dbReference type="InterPro" id="IPR051678">
    <property type="entry name" value="AGP_Transferase"/>
</dbReference>
<evidence type="ECO:0000313" key="3">
    <source>
        <dbReference type="Proteomes" id="UP001212498"/>
    </source>
</evidence>
<dbReference type="SUPFAM" id="SSF56112">
    <property type="entry name" value="Protein kinase-like (PK-like)"/>
    <property type="match status" value="1"/>
</dbReference>
<feature type="domain" description="Aminoglycoside phosphotransferase" evidence="1">
    <location>
        <begin position="31"/>
        <end position="260"/>
    </location>
</feature>
<dbReference type="EMBL" id="JAPNUD010000270">
    <property type="protein sequence ID" value="MDA0647251.1"/>
    <property type="molecule type" value="Genomic_DNA"/>
</dbReference>
<dbReference type="Gene3D" id="3.30.200.20">
    <property type="entry name" value="Phosphorylase Kinase, domain 1"/>
    <property type="match status" value="1"/>
</dbReference>
<dbReference type="InterPro" id="IPR002575">
    <property type="entry name" value="Aminoglycoside_PTrfase"/>
</dbReference>
<accession>A0ABT4TCM3</accession>
<evidence type="ECO:0000313" key="2">
    <source>
        <dbReference type="EMBL" id="MDA0647251.1"/>
    </source>
</evidence>
<proteinExistence type="predicted"/>
<name>A0ABT4TCM3_9ACTN</name>
<dbReference type="Proteomes" id="UP001212498">
    <property type="component" value="Unassembled WGS sequence"/>
</dbReference>
<dbReference type="Pfam" id="PF01636">
    <property type="entry name" value="APH"/>
    <property type="match status" value="1"/>
</dbReference>
<dbReference type="PANTHER" id="PTHR21310">
    <property type="entry name" value="AMINOGLYCOSIDE PHOSPHOTRANSFERASE-RELATED-RELATED"/>
    <property type="match status" value="1"/>
</dbReference>
<dbReference type="RefSeq" id="WP_271280264.1">
    <property type="nucleotide sequence ID" value="NZ_BAABFD010000030.1"/>
</dbReference>
<protein>
    <submittedName>
        <fullName evidence="2">Phosphotransferase</fullName>
    </submittedName>
</protein>
<dbReference type="PANTHER" id="PTHR21310:SF15">
    <property type="entry name" value="AMINOGLYCOSIDE PHOSPHOTRANSFERASE DOMAIN-CONTAINING PROTEIN"/>
    <property type="match status" value="1"/>
</dbReference>
<comment type="caution">
    <text evidence="2">The sequence shown here is derived from an EMBL/GenBank/DDBJ whole genome shotgun (WGS) entry which is preliminary data.</text>
</comment>
<gene>
    <name evidence="2" type="ORF">OUY24_42055</name>
</gene>
<dbReference type="InterPro" id="IPR011009">
    <property type="entry name" value="Kinase-like_dom_sf"/>
</dbReference>
<dbReference type="Gene3D" id="3.90.1200.10">
    <property type="match status" value="1"/>
</dbReference>